<evidence type="ECO:0000256" key="1">
    <source>
        <dbReference type="SAM" id="SignalP"/>
    </source>
</evidence>
<comment type="caution">
    <text evidence="2">The sequence shown here is derived from an EMBL/GenBank/DDBJ whole genome shotgun (WGS) entry which is preliminary data.</text>
</comment>
<reference evidence="2" key="2">
    <citation type="submission" date="2023-06" db="EMBL/GenBank/DDBJ databases">
        <authorList>
            <consortium name="Lawrence Berkeley National Laboratory"/>
            <person name="Haridas S."/>
            <person name="Hensen N."/>
            <person name="Bonometti L."/>
            <person name="Westerberg I."/>
            <person name="Brannstrom I.O."/>
            <person name="Guillou S."/>
            <person name="Cros-Aarteil S."/>
            <person name="Calhoun S."/>
            <person name="Kuo A."/>
            <person name="Mondo S."/>
            <person name="Pangilinan J."/>
            <person name="Riley R."/>
            <person name="Labutti K."/>
            <person name="Andreopoulos B."/>
            <person name="Lipzen A."/>
            <person name="Chen C."/>
            <person name="Yanf M."/>
            <person name="Daum C."/>
            <person name="Ng V."/>
            <person name="Clum A."/>
            <person name="Steindorff A."/>
            <person name="Ohm R."/>
            <person name="Martin F."/>
            <person name="Silar P."/>
            <person name="Natvig D."/>
            <person name="Lalanne C."/>
            <person name="Gautier V."/>
            <person name="Ament-Velasquez S.L."/>
            <person name="Kruys A."/>
            <person name="Hutchinson M.I."/>
            <person name="Powell A.J."/>
            <person name="Barry K."/>
            <person name="Miller A.N."/>
            <person name="Grigoriev I.V."/>
            <person name="Debuchy R."/>
            <person name="Gladieux P."/>
            <person name="Thoren M.H."/>
            <person name="Johannesson H."/>
        </authorList>
    </citation>
    <scope>NUCLEOTIDE SEQUENCE</scope>
    <source>
        <strain evidence="2">CBS 118394</strain>
    </source>
</reference>
<dbReference type="EMBL" id="JAUEDM010000005">
    <property type="protein sequence ID" value="KAK3315868.1"/>
    <property type="molecule type" value="Genomic_DNA"/>
</dbReference>
<reference evidence="2" key="1">
    <citation type="journal article" date="2023" name="Mol. Phylogenet. Evol.">
        <title>Genome-scale phylogeny and comparative genomics of the fungal order Sordariales.</title>
        <authorList>
            <person name="Hensen N."/>
            <person name="Bonometti L."/>
            <person name="Westerberg I."/>
            <person name="Brannstrom I.O."/>
            <person name="Guillou S."/>
            <person name="Cros-Aarteil S."/>
            <person name="Calhoun S."/>
            <person name="Haridas S."/>
            <person name="Kuo A."/>
            <person name="Mondo S."/>
            <person name="Pangilinan J."/>
            <person name="Riley R."/>
            <person name="LaButti K."/>
            <person name="Andreopoulos B."/>
            <person name="Lipzen A."/>
            <person name="Chen C."/>
            <person name="Yan M."/>
            <person name="Daum C."/>
            <person name="Ng V."/>
            <person name="Clum A."/>
            <person name="Steindorff A."/>
            <person name="Ohm R.A."/>
            <person name="Martin F."/>
            <person name="Silar P."/>
            <person name="Natvig D.O."/>
            <person name="Lalanne C."/>
            <person name="Gautier V."/>
            <person name="Ament-Velasquez S.L."/>
            <person name="Kruys A."/>
            <person name="Hutchinson M.I."/>
            <person name="Powell A.J."/>
            <person name="Barry K."/>
            <person name="Miller A.N."/>
            <person name="Grigoriev I.V."/>
            <person name="Debuchy R."/>
            <person name="Gladieux P."/>
            <person name="Hiltunen Thoren M."/>
            <person name="Johannesson H."/>
        </authorList>
    </citation>
    <scope>NUCLEOTIDE SEQUENCE</scope>
    <source>
        <strain evidence="2">CBS 118394</strain>
    </source>
</reference>
<feature type="signal peptide" evidence="1">
    <location>
        <begin position="1"/>
        <end position="17"/>
    </location>
</feature>
<sequence length="191" mass="20437">MPGHSIIFIATNWPVVAISELVCGASARWWHGMRVVAPYRPPSTPLLTGDAACLNCTIGLPSVLFTTQQLIGNGGDIGRAKERQSGSAPWSLYVQQLTLVARDLHHECCSPSPSAVVLIAGDLWPINYREKGNDLPLWNPRRNSLLGMLATVPPAPTNSLGTADPTCETSMCCCSMLPCHIGFASSTVLPD</sequence>
<accession>A0AAE0HZL6</accession>
<name>A0AAE0HZL6_9PEZI</name>
<dbReference type="AlphaFoldDB" id="A0AAE0HZL6"/>
<organism evidence="2 3">
    <name type="scientific">Apodospora peruviana</name>
    <dbReference type="NCBI Taxonomy" id="516989"/>
    <lineage>
        <taxon>Eukaryota</taxon>
        <taxon>Fungi</taxon>
        <taxon>Dikarya</taxon>
        <taxon>Ascomycota</taxon>
        <taxon>Pezizomycotina</taxon>
        <taxon>Sordariomycetes</taxon>
        <taxon>Sordariomycetidae</taxon>
        <taxon>Sordariales</taxon>
        <taxon>Lasiosphaeriaceae</taxon>
        <taxon>Apodospora</taxon>
    </lineage>
</organism>
<evidence type="ECO:0008006" key="4">
    <source>
        <dbReference type="Google" id="ProtNLM"/>
    </source>
</evidence>
<evidence type="ECO:0000313" key="3">
    <source>
        <dbReference type="Proteomes" id="UP001283341"/>
    </source>
</evidence>
<feature type="chain" id="PRO_5041966738" description="Secreted protein" evidence="1">
    <location>
        <begin position="18"/>
        <end position="191"/>
    </location>
</feature>
<keyword evidence="1" id="KW-0732">Signal</keyword>
<evidence type="ECO:0000313" key="2">
    <source>
        <dbReference type="EMBL" id="KAK3315868.1"/>
    </source>
</evidence>
<gene>
    <name evidence="2" type="ORF">B0H66DRAFT_272755</name>
</gene>
<dbReference type="Proteomes" id="UP001283341">
    <property type="component" value="Unassembled WGS sequence"/>
</dbReference>
<keyword evidence="3" id="KW-1185">Reference proteome</keyword>
<proteinExistence type="predicted"/>
<protein>
    <recommendedName>
        <fullName evidence="4">Secreted protein</fullName>
    </recommendedName>
</protein>